<dbReference type="InterPro" id="IPR013766">
    <property type="entry name" value="Thioredoxin_domain"/>
</dbReference>
<organism evidence="7 8">
    <name type="scientific">Candidatus Uhrbacteria bacterium RIFOXYB2_FULL_57_15</name>
    <dbReference type="NCBI Taxonomy" id="1802422"/>
    <lineage>
        <taxon>Bacteria</taxon>
        <taxon>Candidatus Uhriibacteriota</taxon>
    </lineage>
</organism>
<reference evidence="7 8" key="1">
    <citation type="journal article" date="2016" name="Nat. Commun.">
        <title>Thousands of microbial genomes shed light on interconnected biogeochemical processes in an aquifer system.</title>
        <authorList>
            <person name="Anantharaman K."/>
            <person name="Brown C.T."/>
            <person name="Hug L.A."/>
            <person name="Sharon I."/>
            <person name="Castelle C.J."/>
            <person name="Probst A.J."/>
            <person name="Thomas B.C."/>
            <person name="Singh A."/>
            <person name="Wilkins M.J."/>
            <person name="Karaoz U."/>
            <person name="Brodie E.L."/>
            <person name="Williams K.H."/>
            <person name="Hubbard S.S."/>
            <person name="Banfield J.F."/>
        </authorList>
    </citation>
    <scope>NUCLEOTIDE SEQUENCE [LARGE SCALE GENOMIC DNA]</scope>
</reference>
<name>A0A1F7W9P9_9BACT</name>
<protein>
    <submittedName>
        <fullName evidence="7">Thioredoxin peroxidase</fullName>
    </submittedName>
</protein>
<keyword evidence="3" id="KW-0560">Oxidoreductase</keyword>
<sequence>MIRISQPAPIFENATAYKKGRDDFAKVSLSDYGGKWLVFFFYPRDFTFICPTELRGFTKHRDEFSALNCEVLAASTDSEWSHKNWFERDLPEVDYPILADNTHAIATAYDVYNPDDGLAERGTFIIDPDGVVRYALISSGSVGRSVTETLRVLKALQSGELCPVEWSTGDQTLGKA</sequence>
<comment type="caution">
    <text evidence="7">The sequence shown here is derived from an EMBL/GenBank/DDBJ whole genome shotgun (WGS) entry which is preliminary data.</text>
</comment>
<evidence type="ECO:0000256" key="2">
    <source>
        <dbReference type="ARBA" id="ARBA00022862"/>
    </source>
</evidence>
<dbReference type="Gene3D" id="3.40.30.10">
    <property type="entry name" value="Glutaredoxin"/>
    <property type="match status" value="1"/>
</dbReference>
<keyword evidence="4" id="KW-0676">Redox-active center</keyword>
<dbReference type="GO" id="GO:0006979">
    <property type="term" value="P:response to oxidative stress"/>
    <property type="evidence" value="ECO:0007669"/>
    <property type="project" value="TreeGrafter"/>
</dbReference>
<evidence type="ECO:0000256" key="4">
    <source>
        <dbReference type="ARBA" id="ARBA00023284"/>
    </source>
</evidence>
<dbReference type="GO" id="GO:0005829">
    <property type="term" value="C:cytosol"/>
    <property type="evidence" value="ECO:0007669"/>
    <property type="project" value="TreeGrafter"/>
</dbReference>
<dbReference type="GO" id="GO:0045454">
    <property type="term" value="P:cell redox homeostasis"/>
    <property type="evidence" value="ECO:0007669"/>
    <property type="project" value="TreeGrafter"/>
</dbReference>
<feature type="domain" description="Thioredoxin" evidence="6">
    <location>
        <begin position="2"/>
        <end position="158"/>
    </location>
</feature>
<dbReference type="Proteomes" id="UP000176501">
    <property type="component" value="Unassembled WGS sequence"/>
</dbReference>
<keyword evidence="2" id="KW-0049">Antioxidant</keyword>
<dbReference type="InterPro" id="IPR036249">
    <property type="entry name" value="Thioredoxin-like_sf"/>
</dbReference>
<keyword evidence="1 7" id="KW-0575">Peroxidase</keyword>
<evidence type="ECO:0000256" key="3">
    <source>
        <dbReference type="ARBA" id="ARBA00023002"/>
    </source>
</evidence>
<dbReference type="GO" id="GO:0033554">
    <property type="term" value="P:cellular response to stress"/>
    <property type="evidence" value="ECO:0007669"/>
    <property type="project" value="TreeGrafter"/>
</dbReference>
<dbReference type="PANTHER" id="PTHR10681:SF121">
    <property type="entry name" value="ALKYL HYDROPEROXIDE REDUCTASE C"/>
    <property type="match status" value="1"/>
</dbReference>
<evidence type="ECO:0000256" key="5">
    <source>
        <dbReference type="PIRSR" id="PIRSR000239-1"/>
    </source>
</evidence>
<evidence type="ECO:0000256" key="1">
    <source>
        <dbReference type="ARBA" id="ARBA00022559"/>
    </source>
</evidence>
<dbReference type="EMBL" id="MGFE01000007">
    <property type="protein sequence ID" value="OGL99316.1"/>
    <property type="molecule type" value="Genomic_DNA"/>
</dbReference>
<evidence type="ECO:0000259" key="6">
    <source>
        <dbReference type="PROSITE" id="PS51352"/>
    </source>
</evidence>
<dbReference type="PROSITE" id="PS51352">
    <property type="entry name" value="THIOREDOXIN_2"/>
    <property type="match status" value="1"/>
</dbReference>
<dbReference type="Pfam" id="PF00578">
    <property type="entry name" value="AhpC-TSA"/>
    <property type="match status" value="1"/>
</dbReference>
<dbReference type="PANTHER" id="PTHR10681">
    <property type="entry name" value="THIOREDOXIN PEROXIDASE"/>
    <property type="match status" value="1"/>
</dbReference>
<evidence type="ECO:0000313" key="7">
    <source>
        <dbReference type="EMBL" id="OGL99316.1"/>
    </source>
</evidence>
<dbReference type="InterPro" id="IPR050217">
    <property type="entry name" value="Peroxiredoxin"/>
</dbReference>
<dbReference type="GO" id="GO:0042744">
    <property type="term" value="P:hydrogen peroxide catabolic process"/>
    <property type="evidence" value="ECO:0007669"/>
    <property type="project" value="TreeGrafter"/>
</dbReference>
<dbReference type="AlphaFoldDB" id="A0A1F7W9P9"/>
<proteinExistence type="predicted"/>
<dbReference type="InterPro" id="IPR000866">
    <property type="entry name" value="AhpC/TSA"/>
</dbReference>
<dbReference type="GO" id="GO:0008379">
    <property type="term" value="F:thioredoxin peroxidase activity"/>
    <property type="evidence" value="ECO:0007669"/>
    <property type="project" value="TreeGrafter"/>
</dbReference>
<feature type="active site" description="Cysteine sulfenic acid (-SOH) intermediate; for peroxidase activity" evidence="5">
    <location>
        <position position="50"/>
    </location>
</feature>
<dbReference type="SUPFAM" id="SSF52833">
    <property type="entry name" value="Thioredoxin-like"/>
    <property type="match status" value="1"/>
</dbReference>
<dbReference type="CDD" id="cd03015">
    <property type="entry name" value="PRX_Typ2cys"/>
    <property type="match status" value="1"/>
</dbReference>
<evidence type="ECO:0000313" key="8">
    <source>
        <dbReference type="Proteomes" id="UP000176501"/>
    </source>
</evidence>
<dbReference type="PIRSF" id="PIRSF000239">
    <property type="entry name" value="AHPC"/>
    <property type="match status" value="1"/>
</dbReference>
<gene>
    <name evidence="7" type="ORF">A2304_05225</name>
</gene>
<accession>A0A1F7W9P9</accession>
<dbReference type="InterPro" id="IPR024706">
    <property type="entry name" value="Peroxiredoxin_AhpC-typ"/>
</dbReference>